<dbReference type="EMBL" id="QEKW01000019">
    <property type="protein sequence ID" value="PVZ03942.1"/>
    <property type="molecule type" value="Genomic_DNA"/>
</dbReference>
<organism evidence="2 3">
    <name type="scientific">Actinomycetospora cinnamomea</name>
    <dbReference type="NCBI Taxonomy" id="663609"/>
    <lineage>
        <taxon>Bacteria</taxon>
        <taxon>Bacillati</taxon>
        <taxon>Actinomycetota</taxon>
        <taxon>Actinomycetes</taxon>
        <taxon>Pseudonocardiales</taxon>
        <taxon>Pseudonocardiaceae</taxon>
        <taxon>Actinomycetospora</taxon>
    </lineage>
</organism>
<comment type="caution">
    <text evidence="2">The sequence shown here is derived from an EMBL/GenBank/DDBJ whole genome shotgun (WGS) entry which is preliminary data.</text>
</comment>
<accession>A0A2U1EVH8</accession>
<dbReference type="PANTHER" id="PTHR39426:SF1">
    <property type="entry name" value="HOMOLOGY TO DEATH-ON-CURING PROTEIN OF PHAGE P1"/>
    <property type="match status" value="1"/>
</dbReference>
<dbReference type="AlphaFoldDB" id="A0A2U1EVH8"/>
<name>A0A2U1EVH8_9PSEU</name>
<protein>
    <submittedName>
        <fullName evidence="2">Death-on-curing protein</fullName>
    </submittedName>
</protein>
<evidence type="ECO:0000313" key="3">
    <source>
        <dbReference type="Proteomes" id="UP000245639"/>
    </source>
</evidence>
<reference evidence="2 3" key="1">
    <citation type="submission" date="2018-04" db="EMBL/GenBank/DDBJ databases">
        <title>Genomic Encyclopedia of Type Strains, Phase IV (KMG-IV): sequencing the most valuable type-strain genomes for metagenomic binning, comparative biology and taxonomic classification.</title>
        <authorList>
            <person name="Goeker M."/>
        </authorList>
    </citation>
    <scope>NUCLEOTIDE SEQUENCE [LARGE SCALE GENOMIC DNA]</scope>
    <source>
        <strain evidence="2 3">DSM 45771</strain>
    </source>
</reference>
<dbReference type="SUPFAM" id="SSF140931">
    <property type="entry name" value="Fic-like"/>
    <property type="match status" value="1"/>
</dbReference>
<dbReference type="RefSeq" id="WP_116710749.1">
    <property type="nucleotide sequence ID" value="NZ_QEKW01000019.1"/>
</dbReference>
<dbReference type="GO" id="GO:0016301">
    <property type="term" value="F:kinase activity"/>
    <property type="evidence" value="ECO:0007669"/>
    <property type="project" value="InterPro"/>
</dbReference>
<dbReference type="PANTHER" id="PTHR39426">
    <property type="entry name" value="HOMOLOGY TO DEATH-ON-CURING PROTEIN OF PHAGE P1"/>
    <property type="match status" value="1"/>
</dbReference>
<dbReference type="Proteomes" id="UP000245639">
    <property type="component" value="Unassembled WGS sequence"/>
</dbReference>
<dbReference type="InterPro" id="IPR006440">
    <property type="entry name" value="Doc"/>
</dbReference>
<feature type="domain" description="Fido" evidence="1">
    <location>
        <begin position="5"/>
        <end position="121"/>
    </location>
</feature>
<sequence length="129" mass="13516">MTRYLSLDEVLGFAEAAVGHEPRVRDFGLLESALARPATTVLGQDAYPTVSLKAAALLQSLCANHPLVDGNKRLAWAVTAVFLVLNGSPPKVDQDAVVDLVAAVADGSLERVEQIAAELDRLIAPGEGG</sequence>
<keyword evidence="3" id="KW-1185">Reference proteome</keyword>
<gene>
    <name evidence="2" type="ORF">C8D89_11951</name>
</gene>
<dbReference type="InterPro" id="IPR053737">
    <property type="entry name" value="Type_II_TA_Toxin"/>
</dbReference>
<dbReference type="OrthoDB" id="9802752at2"/>
<evidence type="ECO:0000313" key="2">
    <source>
        <dbReference type="EMBL" id="PVZ03942.1"/>
    </source>
</evidence>
<dbReference type="NCBIfam" id="TIGR01550">
    <property type="entry name" value="DOC_P1"/>
    <property type="match status" value="1"/>
</dbReference>
<evidence type="ECO:0000259" key="1">
    <source>
        <dbReference type="PROSITE" id="PS51459"/>
    </source>
</evidence>
<dbReference type="Gene3D" id="1.20.120.1870">
    <property type="entry name" value="Fic/DOC protein, Fido domain"/>
    <property type="match status" value="1"/>
</dbReference>
<proteinExistence type="predicted"/>
<dbReference type="PROSITE" id="PS51459">
    <property type="entry name" value="FIDO"/>
    <property type="match status" value="1"/>
</dbReference>
<dbReference type="Pfam" id="PF02661">
    <property type="entry name" value="Fic"/>
    <property type="match status" value="1"/>
</dbReference>
<dbReference type="InterPro" id="IPR036597">
    <property type="entry name" value="Fido-like_dom_sf"/>
</dbReference>
<dbReference type="InterPro" id="IPR003812">
    <property type="entry name" value="Fido"/>
</dbReference>